<dbReference type="OrthoDB" id="161516at2"/>
<reference evidence="3 4" key="1">
    <citation type="submission" date="2019-03" db="EMBL/GenBank/DDBJ databases">
        <title>Genomic analyses of the natural microbiome of Caenorhabditis elegans.</title>
        <authorList>
            <person name="Samuel B."/>
        </authorList>
    </citation>
    <scope>NUCLEOTIDE SEQUENCE [LARGE SCALE GENOMIC DNA]</scope>
    <source>
        <strain evidence="3 4">JUb18</strain>
    </source>
</reference>
<keyword evidence="1" id="KW-0812">Transmembrane</keyword>
<keyword evidence="4" id="KW-1185">Reference proteome</keyword>
<sequence length="204" mass="21148">MLELVTGATLAVSAGLNAYIPLLGLGLLSRFTDVVQLPAGWSWLENGWALGILGVLLLIEVFVDKVPALDTVNDVLQTVVRPASGGMVFAAGSASDTFAVPDPASFVTSAQFWPFVLGIAIALVPHLLKTIARPVLNALSAGAGTAVASFFEDVGAVLLTVLAVIVPLVALAGVALILVLLIRRLSRGLRERAAQRPTPISPPV</sequence>
<evidence type="ECO:0000259" key="2">
    <source>
        <dbReference type="Pfam" id="PF13548"/>
    </source>
</evidence>
<evidence type="ECO:0000313" key="3">
    <source>
        <dbReference type="EMBL" id="TDP92635.1"/>
    </source>
</evidence>
<evidence type="ECO:0000313" key="4">
    <source>
        <dbReference type="Proteomes" id="UP000295601"/>
    </source>
</evidence>
<dbReference type="Proteomes" id="UP000295601">
    <property type="component" value="Unassembled WGS sequence"/>
</dbReference>
<gene>
    <name evidence="3" type="ORF">EDF62_1856</name>
</gene>
<keyword evidence="1" id="KW-0472">Membrane</keyword>
<evidence type="ECO:0000256" key="1">
    <source>
        <dbReference type="SAM" id="Phobius"/>
    </source>
</evidence>
<proteinExistence type="predicted"/>
<dbReference type="EMBL" id="SNYA01000004">
    <property type="protein sequence ID" value="TDP92635.1"/>
    <property type="molecule type" value="Genomic_DNA"/>
</dbReference>
<feature type="transmembrane region" description="Helical" evidence="1">
    <location>
        <begin position="6"/>
        <end position="28"/>
    </location>
</feature>
<feature type="transmembrane region" description="Helical" evidence="1">
    <location>
        <begin position="135"/>
        <end position="151"/>
    </location>
</feature>
<feature type="transmembrane region" description="Helical" evidence="1">
    <location>
        <begin position="110"/>
        <end position="128"/>
    </location>
</feature>
<keyword evidence="1" id="KW-1133">Transmembrane helix</keyword>
<dbReference type="Pfam" id="PF13548">
    <property type="entry name" value="DUF4126"/>
    <property type="match status" value="1"/>
</dbReference>
<dbReference type="InterPro" id="IPR025196">
    <property type="entry name" value="DUF4126"/>
</dbReference>
<dbReference type="RefSeq" id="WP_133616777.1">
    <property type="nucleotide sequence ID" value="NZ_SNYA01000004.1"/>
</dbReference>
<dbReference type="AlphaFoldDB" id="A0A4R6S1W2"/>
<feature type="transmembrane region" description="Helical" evidence="1">
    <location>
        <begin position="157"/>
        <end position="182"/>
    </location>
</feature>
<name>A0A4R6S1W2_9MICO</name>
<feature type="transmembrane region" description="Helical" evidence="1">
    <location>
        <begin position="40"/>
        <end position="63"/>
    </location>
</feature>
<accession>A0A4R6S1W2</accession>
<feature type="domain" description="DUF4126" evidence="2">
    <location>
        <begin position="4"/>
        <end position="185"/>
    </location>
</feature>
<organism evidence="3 4">
    <name type="scientific">Leucobacter luti</name>
    <dbReference type="NCBI Taxonomy" id="340320"/>
    <lineage>
        <taxon>Bacteria</taxon>
        <taxon>Bacillati</taxon>
        <taxon>Actinomycetota</taxon>
        <taxon>Actinomycetes</taxon>
        <taxon>Micrococcales</taxon>
        <taxon>Microbacteriaceae</taxon>
        <taxon>Leucobacter</taxon>
    </lineage>
</organism>
<protein>
    <submittedName>
        <fullName evidence="3">Uncharacterized protein DUF4126</fullName>
    </submittedName>
</protein>
<comment type="caution">
    <text evidence="3">The sequence shown here is derived from an EMBL/GenBank/DDBJ whole genome shotgun (WGS) entry which is preliminary data.</text>
</comment>